<feature type="compositionally biased region" description="Low complexity" evidence="1">
    <location>
        <begin position="675"/>
        <end position="698"/>
    </location>
</feature>
<feature type="compositionally biased region" description="Low complexity" evidence="1">
    <location>
        <begin position="804"/>
        <end position="817"/>
    </location>
</feature>
<evidence type="ECO:0000313" key="2">
    <source>
        <dbReference type="EMBL" id="KAJ2784337.1"/>
    </source>
</evidence>
<dbReference type="OrthoDB" id="5599876at2759"/>
<dbReference type="Proteomes" id="UP001140172">
    <property type="component" value="Unassembled WGS sequence"/>
</dbReference>
<feature type="compositionally biased region" description="Polar residues" evidence="1">
    <location>
        <begin position="944"/>
        <end position="955"/>
    </location>
</feature>
<feature type="region of interest" description="Disordered" evidence="1">
    <location>
        <begin position="295"/>
        <end position="416"/>
    </location>
</feature>
<feature type="compositionally biased region" description="Basic and acidic residues" evidence="1">
    <location>
        <begin position="834"/>
        <end position="852"/>
    </location>
</feature>
<dbReference type="AlphaFoldDB" id="A0A9W8LLZ1"/>
<accession>A0A9W8LLZ1</accession>
<reference evidence="2" key="1">
    <citation type="submission" date="2022-07" db="EMBL/GenBank/DDBJ databases">
        <title>Phylogenomic reconstructions and comparative analyses of Kickxellomycotina fungi.</title>
        <authorList>
            <person name="Reynolds N.K."/>
            <person name="Stajich J.E."/>
            <person name="Barry K."/>
            <person name="Grigoriev I.V."/>
            <person name="Crous P."/>
            <person name="Smith M.E."/>
        </authorList>
    </citation>
    <scope>NUCLEOTIDE SEQUENCE</scope>
    <source>
        <strain evidence="2">BCRC 34489</strain>
    </source>
</reference>
<feature type="region of interest" description="Disordered" evidence="1">
    <location>
        <begin position="930"/>
        <end position="964"/>
    </location>
</feature>
<feature type="compositionally biased region" description="Polar residues" evidence="1">
    <location>
        <begin position="876"/>
        <end position="886"/>
    </location>
</feature>
<evidence type="ECO:0000313" key="3">
    <source>
        <dbReference type="Proteomes" id="UP001140172"/>
    </source>
</evidence>
<feature type="region of interest" description="Disordered" evidence="1">
    <location>
        <begin position="567"/>
        <end position="701"/>
    </location>
</feature>
<feature type="compositionally biased region" description="Low complexity" evidence="1">
    <location>
        <begin position="610"/>
        <end position="631"/>
    </location>
</feature>
<comment type="caution">
    <text evidence="2">The sequence shown here is derived from an EMBL/GenBank/DDBJ whole genome shotgun (WGS) entry which is preliminary data.</text>
</comment>
<dbReference type="EMBL" id="JANBUM010000116">
    <property type="protein sequence ID" value="KAJ2784337.1"/>
    <property type="molecule type" value="Genomic_DNA"/>
</dbReference>
<proteinExistence type="predicted"/>
<evidence type="ECO:0000256" key="1">
    <source>
        <dbReference type="SAM" id="MobiDB-lite"/>
    </source>
</evidence>
<feature type="region of interest" description="Disordered" evidence="1">
    <location>
        <begin position="723"/>
        <end position="778"/>
    </location>
</feature>
<feature type="compositionally biased region" description="Low complexity" evidence="1">
    <location>
        <begin position="854"/>
        <end position="867"/>
    </location>
</feature>
<feature type="region of interest" description="Disordered" evidence="1">
    <location>
        <begin position="226"/>
        <end position="264"/>
    </location>
</feature>
<sequence>MGISSMFKRSKPSSVDLAQNGRPDPGKDGQRPRHIKRRPTTSDGSPNEKKPSGLDPASRKNGRAPTSAPANDVHSGKPKTGRVVSESRAHRSTRKFIQPISLESASDVDDLPTPERSIDENYGTYYSRGSKKTQSRPANKTAPAKSQNKQTDDSLLGLYRLTTPPLDSRAQQLDRDPFEDSPPPRPLTDFEDPVYIPPLTLAATLVDDYGMTDIGGFGSSPVSGTAGGAVRNTRGSGGASVPAVSRTSTAATATSSASGTKAGAGNADFLSDFNATYNYFFGSLPSDAVTSTLVTSDSGARVAPDATSRGGMLSPMSTDVSRKPLKDDEGDGSANESDSDGSDGSSSGSDSDAEAGNANSEAEREQEEERRKEEERKAAELRTRRREQLKQQVAFERMKERHRRQYPSQSAGAAPNNIARWQKESANAVGLTASTYGQTALNASHATINRGYAQGSQAQASTAAPAPAHGNGGYNGLHTNTSMPNIGYSAESQYVSGGSATLSASIQRPGAQPLHQPLLIDTSGASRAVAINGYHYNGYGSLPHSAQASSGGYPPLPHQNSFLQMHMQHQQMQPLAESSAPSTHPVKLAMTPKSSKNPYLSDSSNDDASDTNSHLDSDDLSSIGSSDISCDAPPAEDVPVKLPTEPVAPPAAHKISEADGVPMSRSISQPAMPHSSAGGSQTAASDSSSETSVKSQSSSKRHVRFHETVSVVFSARNSTTEDDVANSMYDSGDDSSNASVDLNPRAVRSTADASTRSARPGQSGYHQDEAFDDAGGFSHSRYQLPPTFTAPIGSGVQWYDGDSTTVTNSKVSSSVSSRNISPDGAKSRKQKPKQRFETEPLRDHEAEREQQRVLKQASKAEALAKQAANHRPMSTPPKQTQGSSLGANDALSSTDSTSTGSASTTVASSAAPSISVDPVTEARRALLGHYNVPNPSMPIGNGIPRSNSTTSSFARASSVKVLQP</sequence>
<organism evidence="2 3">
    <name type="scientific">Coemansia interrupta</name>
    <dbReference type="NCBI Taxonomy" id="1126814"/>
    <lineage>
        <taxon>Eukaryota</taxon>
        <taxon>Fungi</taxon>
        <taxon>Fungi incertae sedis</taxon>
        <taxon>Zoopagomycota</taxon>
        <taxon>Kickxellomycotina</taxon>
        <taxon>Kickxellomycetes</taxon>
        <taxon>Kickxellales</taxon>
        <taxon>Kickxellaceae</taxon>
        <taxon>Coemansia</taxon>
    </lineage>
</organism>
<feature type="compositionally biased region" description="Low complexity" evidence="1">
    <location>
        <begin position="890"/>
        <end position="915"/>
    </location>
</feature>
<feature type="region of interest" description="Disordered" evidence="1">
    <location>
        <begin position="804"/>
        <end position="916"/>
    </location>
</feature>
<name>A0A9W8LLZ1_9FUNG</name>
<feature type="compositionally biased region" description="Low complexity" evidence="1">
    <location>
        <begin position="239"/>
        <end position="264"/>
    </location>
</feature>
<gene>
    <name evidence="2" type="ORF">GGI15_002284</name>
</gene>
<protein>
    <submittedName>
        <fullName evidence="2">Uncharacterized protein</fullName>
    </submittedName>
</protein>
<keyword evidence="3" id="KW-1185">Reference proteome</keyword>
<feature type="non-terminal residue" evidence="2">
    <location>
        <position position="1"/>
    </location>
</feature>
<feature type="compositionally biased region" description="Basic and acidic residues" evidence="1">
    <location>
        <begin position="361"/>
        <end position="389"/>
    </location>
</feature>
<feature type="compositionally biased region" description="Low complexity" evidence="1">
    <location>
        <begin position="458"/>
        <end position="468"/>
    </location>
</feature>
<feature type="compositionally biased region" description="Low complexity" evidence="1">
    <location>
        <begin position="332"/>
        <end position="358"/>
    </location>
</feature>
<feature type="region of interest" description="Disordered" evidence="1">
    <location>
        <begin position="458"/>
        <end position="478"/>
    </location>
</feature>
<feature type="region of interest" description="Disordered" evidence="1">
    <location>
        <begin position="1"/>
        <end position="193"/>
    </location>
</feature>